<protein>
    <submittedName>
        <fullName evidence="1">Uncharacterized protein</fullName>
    </submittedName>
</protein>
<keyword evidence="2" id="KW-1185">Reference proteome</keyword>
<evidence type="ECO:0000313" key="1">
    <source>
        <dbReference type="EMBL" id="MEQ2226420.1"/>
    </source>
</evidence>
<gene>
    <name evidence="1" type="ORF">ILYODFUR_027295</name>
</gene>
<name>A0ABV0T0N3_9TELE</name>
<reference evidence="1 2" key="1">
    <citation type="submission" date="2021-06" db="EMBL/GenBank/DDBJ databases">
        <authorList>
            <person name="Palmer J.M."/>
        </authorList>
    </citation>
    <scope>NUCLEOTIDE SEQUENCE [LARGE SCALE GENOMIC DNA]</scope>
    <source>
        <strain evidence="2">if_2019</strain>
        <tissue evidence="1">Muscle</tissue>
    </source>
</reference>
<comment type="caution">
    <text evidence="1">The sequence shown here is derived from an EMBL/GenBank/DDBJ whole genome shotgun (WGS) entry which is preliminary data.</text>
</comment>
<evidence type="ECO:0000313" key="2">
    <source>
        <dbReference type="Proteomes" id="UP001482620"/>
    </source>
</evidence>
<organism evidence="1 2">
    <name type="scientific">Ilyodon furcidens</name>
    <name type="common">goldbreast splitfin</name>
    <dbReference type="NCBI Taxonomy" id="33524"/>
    <lineage>
        <taxon>Eukaryota</taxon>
        <taxon>Metazoa</taxon>
        <taxon>Chordata</taxon>
        <taxon>Craniata</taxon>
        <taxon>Vertebrata</taxon>
        <taxon>Euteleostomi</taxon>
        <taxon>Actinopterygii</taxon>
        <taxon>Neopterygii</taxon>
        <taxon>Teleostei</taxon>
        <taxon>Neoteleostei</taxon>
        <taxon>Acanthomorphata</taxon>
        <taxon>Ovalentaria</taxon>
        <taxon>Atherinomorphae</taxon>
        <taxon>Cyprinodontiformes</taxon>
        <taxon>Goodeidae</taxon>
        <taxon>Ilyodon</taxon>
    </lineage>
</organism>
<dbReference type="Proteomes" id="UP001482620">
    <property type="component" value="Unassembled WGS sequence"/>
</dbReference>
<dbReference type="EMBL" id="JAHRIQ010015159">
    <property type="protein sequence ID" value="MEQ2226420.1"/>
    <property type="molecule type" value="Genomic_DNA"/>
</dbReference>
<accession>A0ABV0T0N3</accession>
<proteinExistence type="predicted"/>
<sequence length="138" mass="16045">MSHVKTTTDAPLSSTSPSALTICMDKIKAWMEHNFELHPGWPPHKKFRFIFSHQHYSRLDPNLTVEDHIKHLYKIYFLLFRSMAKLCPMLPLFDVKKDKLIQDFGSSRLGCSKALLSEIPRKYSIETLQISRILFLGP</sequence>